<evidence type="ECO:0000313" key="2">
    <source>
        <dbReference type="Proteomes" id="UP000007813"/>
    </source>
</evidence>
<dbReference type="AlphaFoldDB" id="J3EZL1"/>
<gene>
    <name evidence="1" type="ORF">HSB1_01080</name>
</gene>
<accession>J3EZL1</accession>
<reference evidence="1 2" key="1">
    <citation type="journal article" date="2012" name="J. Bacteriol.">
        <title>Draft Genome Sequence of the Extremely Halophilic Archaeon Halogranum salarium B-1T.</title>
        <authorList>
            <person name="Kim K.K."/>
            <person name="Lee K.C."/>
            <person name="Lee J.S."/>
        </authorList>
    </citation>
    <scope>NUCLEOTIDE SEQUENCE [LARGE SCALE GENOMIC DNA]</scope>
    <source>
        <strain evidence="1 2">B-1</strain>
    </source>
</reference>
<sequence length="47" mass="5181">MADRTTVGESIARLANPPVAVERAGVFTRRTEQDPFPVWGEGRLRGL</sequence>
<protein>
    <submittedName>
        <fullName evidence="1">Uncharacterized protein</fullName>
    </submittedName>
</protein>
<evidence type="ECO:0000313" key="1">
    <source>
        <dbReference type="EMBL" id="EJN61067.1"/>
    </source>
</evidence>
<dbReference type="EMBL" id="ALJD01000002">
    <property type="protein sequence ID" value="EJN61067.1"/>
    <property type="molecule type" value="Genomic_DNA"/>
</dbReference>
<dbReference type="Proteomes" id="UP000007813">
    <property type="component" value="Unassembled WGS sequence"/>
</dbReference>
<name>J3EZL1_9EURY</name>
<organism evidence="1 2">
    <name type="scientific">Halogranum salarium B-1</name>
    <dbReference type="NCBI Taxonomy" id="1210908"/>
    <lineage>
        <taxon>Archaea</taxon>
        <taxon>Methanobacteriati</taxon>
        <taxon>Methanobacteriota</taxon>
        <taxon>Stenosarchaea group</taxon>
        <taxon>Halobacteria</taxon>
        <taxon>Halobacteriales</taxon>
        <taxon>Haloferacaceae</taxon>
    </lineage>
</organism>
<proteinExistence type="predicted"/>
<comment type="caution">
    <text evidence="1">The sequence shown here is derived from an EMBL/GenBank/DDBJ whole genome shotgun (WGS) entry which is preliminary data.</text>
</comment>